<keyword evidence="1" id="KW-0812">Transmembrane</keyword>
<keyword evidence="3" id="KW-1185">Reference proteome</keyword>
<dbReference type="eggNOG" id="ENOG50331PK">
    <property type="taxonomic scope" value="Bacteria"/>
</dbReference>
<dbReference type="Proteomes" id="UP000008130">
    <property type="component" value="Chromosome"/>
</dbReference>
<keyword evidence="1" id="KW-1133">Transmembrane helix</keyword>
<evidence type="ECO:0000313" key="2">
    <source>
        <dbReference type="EMBL" id="ADZ68448.1"/>
    </source>
</evidence>
<evidence type="ECO:0008006" key="4">
    <source>
        <dbReference type="Google" id="ProtNLM"/>
    </source>
</evidence>
<sequence length="173" mass="18287">MSVYMVMVPPEVGTGEATARAADRLLFLREGFSWGALAFSGLWLLWHRMWLALLAYLAATVALEAAARFIGGPGPGVAAFLLAVLIGLEANALRRWSLERKGWRLAGVASGSDIEEAESRFFRTWSAAGARRLATPPAQVGTGAQAGTGIVPRIGTERVVGLTLAPTAPEAGR</sequence>
<dbReference type="Pfam" id="PF10947">
    <property type="entry name" value="DUF2628"/>
    <property type="match status" value="1"/>
</dbReference>
<gene>
    <name evidence="2" type="ordered locus">SL003B_0009</name>
</gene>
<dbReference type="HOGENOM" id="CLU_128171_0_0_5"/>
<accession>F2IYD5</accession>
<proteinExistence type="predicted"/>
<reference evidence="2 3" key="1">
    <citation type="journal article" date="2011" name="J. Bacteriol.">
        <title>Complete genome sequence of Polymorphum gilvum SL003B-26A1T, a crude oil-degrading bacterium from oil-polluted saline soil.</title>
        <authorList>
            <person name="Li S.G."/>
            <person name="Tang Y.Q."/>
            <person name="Nie Y."/>
            <person name="Cai M."/>
            <person name="Wu X.L."/>
        </authorList>
    </citation>
    <scope>NUCLEOTIDE SEQUENCE [LARGE SCALE GENOMIC DNA]</scope>
    <source>
        <strain evidence="3">LMG 25793 / CGMCC 1.9160 / SL003B-26A1</strain>
    </source>
</reference>
<protein>
    <recommendedName>
        <fullName evidence="4">DUF2628 domain-containing protein</fullName>
    </recommendedName>
</protein>
<dbReference type="EMBL" id="CP002568">
    <property type="protein sequence ID" value="ADZ68448.1"/>
    <property type="molecule type" value="Genomic_DNA"/>
</dbReference>
<feature type="transmembrane region" description="Helical" evidence="1">
    <location>
        <begin position="26"/>
        <end position="46"/>
    </location>
</feature>
<keyword evidence="1" id="KW-0472">Membrane</keyword>
<dbReference type="PATRIC" id="fig|991905.3.peg.10"/>
<dbReference type="AlphaFoldDB" id="F2IYD5"/>
<dbReference type="RefSeq" id="WP_013650772.1">
    <property type="nucleotide sequence ID" value="NC_015259.1"/>
</dbReference>
<evidence type="ECO:0000256" key="1">
    <source>
        <dbReference type="SAM" id="Phobius"/>
    </source>
</evidence>
<dbReference type="InterPro" id="IPR024399">
    <property type="entry name" value="DUF2628"/>
</dbReference>
<evidence type="ECO:0000313" key="3">
    <source>
        <dbReference type="Proteomes" id="UP000008130"/>
    </source>
</evidence>
<name>F2IYD5_POLGS</name>
<organism evidence="2 3">
    <name type="scientific">Polymorphum gilvum (strain LMG 25793 / CGMCC 1.9160 / SL003B-26A1)</name>
    <dbReference type="NCBI Taxonomy" id="991905"/>
    <lineage>
        <taxon>Bacteria</taxon>
        <taxon>Pseudomonadati</taxon>
        <taxon>Pseudomonadota</taxon>
        <taxon>Alphaproteobacteria</taxon>
        <taxon>Rhodobacterales</taxon>
        <taxon>Paracoccaceae</taxon>
        <taxon>Polymorphum</taxon>
    </lineage>
</organism>
<dbReference type="STRING" id="991905.SL003B_0009"/>
<feature type="transmembrane region" description="Helical" evidence="1">
    <location>
        <begin position="77"/>
        <end position="94"/>
    </location>
</feature>
<dbReference type="KEGG" id="pgv:SL003B_0009"/>